<accession>A0ABW5XED6</accession>
<dbReference type="RefSeq" id="WP_377465764.1">
    <property type="nucleotide sequence ID" value="NZ_JBHUOP010000002.1"/>
</dbReference>
<evidence type="ECO:0000313" key="2">
    <source>
        <dbReference type="Proteomes" id="UP001597391"/>
    </source>
</evidence>
<evidence type="ECO:0000313" key="1">
    <source>
        <dbReference type="EMBL" id="MFD2840098.1"/>
    </source>
</evidence>
<evidence type="ECO:0008006" key="3">
    <source>
        <dbReference type="Google" id="ProtNLM"/>
    </source>
</evidence>
<proteinExistence type="predicted"/>
<organism evidence="1 2">
    <name type="scientific">Populibacterium corticicola</name>
    <dbReference type="NCBI Taxonomy" id="1812826"/>
    <lineage>
        <taxon>Bacteria</taxon>
        <taxon>Bacillati</taxon>
        <taxon>Actinomycetota</taxon>
        <taxon>Actinomycetes</taxon>
        <taxon>Micrococcales</taxon>
        <taxon>Jonesiaceae</taxon>
        <taxon>Populibacterium</taxon>
    </lineage>
</organism>
<comment type="caution">
    <text evidence="1">The sequence shown here is derived from an EMBL/GenBank/DDBJ whole genome shotgun (WGS) entry which is preliminary data.</text>
</comment>
<dbReference type="Proteomes" id="UP001597391">
    <property type="component" value="Unassembled WGS sequence"/>
</dbReference>
<protein>
    <recommendedName>
        <fullName evidence="3">Major tail protein</fullName>
    </recommendedName>
</protein>
<dbReference type="EMBL" id="JBHUOP010000002">
    <property type="protein sequence ID" value="MFD2840098.1"/>
    <property type="molecule type" value="Genomic_DNA"/>
</dbReference>
<keyword evidence="2" id="KW-1185">Reference proteome</keyword>
<reference evidence="2" key="1">
    <citation type="journal article" date="2019" name="Int. J. Syst. Evol. Microbiol.">
        <title>The Global Catalogue of Microorganisms (GCM) 10K type strain sequencing project: providing services to taxonomists for standard genome sequencing and annotation.</title>
        <authorList>
            <consortium name="The Broad Institute Genomics Platform"/>
            <consortium name="The Broad Institute Genome Sequencing Center for Infectious Disease"/>
            <person name="Wu L."/>
            <person name="Ma J."/>
        </authorList>
    </citation>
    <scope>NUCLEOTIDE SEQUENCE [LARGE SCALE GENOMIC DNA]</scope>
    <source>
        <strain evidence="2">KCTC 33576</strain>
    </source>
</reference>
<name>A0ABW5XED6_9MICO</name>
<gene>
    <name evidence="1" type="ORF">ACFSYH_05885</name>
</gene>
<sequence length="142" mass="15512">MAESTRIKGKYLLMKLGTPGTDYKCDVTSWTLAPGDPDTDTVTYCNPDGETPWTLSMTAIQSTDTESFWTYAWEQSGETVPFTAAPWGNAEPTDDQPHFIGMVKIGRKPSIGGEAGSQTTHTFELEWEVEGEPTKVGATTEP</sequence>